<evidence type="ECO:0000313" key="2">
    <source>
        <dbReference type="Proteomes" id="UP000326944"/>
    </source>
</evidence>
<sequence length="229" mass="26973">MKSMILTLLIVFNLDASIFSQEEKPKKINIKNSFRENISDANAVIKRGDYTRYTNYQSGIKSTISHIDKLDISSKEKIEIKNYLQKYSSIINKIYKKLQLEAPKFNHHYKESINGLKNFNKKLAGIGYRPILNAWYELSKTKARFIKKPSEKLEKKFHEKWRLIMINITELYLDEEIEAPLFAYLENYKAYFNEISLAYKSAQYENIKSLKPLCYKIKAKLEFITPLSS</sequence>
<proteinExistence type="predicted"/>
<accession>A0A5P8P3P6</accession>
<protein>
    <submittedName>
        <fullName evidence="1">Uncharacterized protein</fullName>
    </submittedName>
</protein>
<dbReference type="KEGG" id="sulg:FJR48_11780"/>
<evidence type="ECO:0000313" key="1">
    <source>
        <dbReference type="EMBL" id="QFR50368.1"/>
    </source>
</evidence>
<keyword evidence="2" id="KW-1185">Reference proteome</keyword>
<name>A0A5P8P3P6_9BACT</name>
<reference evidence="1 2" key="1">
    <citation type="submission" date="2019-09" db="EMBL/GenBank/DDBJ databases">
        <title>Sulfurimonas gotlandica sp. nov., a chemoautotrophic and psychrotolerant epsilonproteobacterium isolated from a pelagic redoxcline, and an emended description of the genus Sulfurimonas.</title>
        <authorList>
            <person name="Wang S."/>
            <person name="Jiang L."/>
            <person name="Shao S."/>
        </authorList>
    </citation>
    <scope>NUCLEOTIDE SEQUENCE [LARGE SCALE GENOMIC DNA]</scope>
    <source>
        <strain evidence="1 2">GYSZ_1</strain>
    </source>
</reference>
<dbReference type="EMBL" id="CP043617">
    <property type="protein sequence ID" value="QFR50368.1"/>
    <property type="molecule type" value="Genomic_DNA"/>
</dbReference>
<dbReference type="AlphaFoldDB" id="A0A5P8P3P6"/>
<gene>
    <name evidence="1" type="ORF">FJR48_11780</name>
</gene>
<organism evidence="1 2">
    <name type="scientific">Sulfurimonas lithotrophica</name>
    <dbReference type="NCBI Taxonomy" id="2590022"/>
    <lineage>
        <taxon>Bacteria</taxon>
        <taxon>Pseudomonadati</taxon>
        <taxon>Campylobacterota</taxon>
        <taxon>Epsilonproteobacteria</taxon>
        <taxon>Campylobacterales</taxon>
        <taxon>Sulfurimonadaceae</taxon>
        <taxon>Sulfurimonas</taxon>
    </lineage>
</organism>
<dbReference type="Proteomes" id="UP000326944">
    <property type="component" value="Chromosome"/>
</dbReference>
<dbReference type="RefSeq" id="WP_152308316.1">
    <property type="nucleotide sequence ID" value="NZ_CP043617.1"/>
</dbReference>